<keyword evidence="10" id="KW-1185">Reference proteome</keyword>
<comment type="similarity">
    <text evidence="4">Belongs to the AB hydrolase superfamily. Epoxide hydrolase family.</text>
</comment>
<evidence type="ECO:0000256" key="5">
    <source>
        <dbReference type="ARBA" id="ARBA00051067"/>
    </source>
</evidence>
<dbReference type="EnsemblPlants" id="Kaladp0040s0322.1.v1.1">
    <property type="protein sequence ID" value="Kaladp0040s0322.1.v1.1"/>
    <property type="gene ID" value="Kaladp0040s0322.v1.1"/>
</dbReference>
<dbReference type="SUPFAM" id="SSF53474">
    <property type="entry name" value="alpha/beta-Hydrolases"/>
    <property type="match status" value="1"/>
</dbReference>
<evidence type="ECO:0000256" key="1">
    <source>
        <dbReference type="ARBA" id="ARBA00004721"/>
    </source>
</evidence>
<reference evidence="9" key="1">
    <citation type="submission" date="2021-01" db="UniProtKB">
        <authorList>
            <consortium name="EnsemblPlants"/>
        </authorList>
    </citation>
    <scope>IDENTIFICATION</scope>
</reference>
<evidence type="ECO:0000313" key="10">
    <source>
        <dbReference type="Proteomes" id="UP000594263"/>
    </source>
</evidence>
<name>A0A7N0TN74_KALFE</name>
<dbReference type="PRINTS" id="PR00111">
    <property type="entry name" value="ABHYDROLASE"/>
</dbReference>
<organism evidence="9 10">
    <name type="scientific">Kalanchoe fedtschenkoi</name>
    <name type="common">Lavender scallops</name>
    <name type="synonym">South American air plant</name>
    <dbReference type="NCBI Taxonomy" id="63787"/>
    <lineage>
        <taxon>Eukaryota</taxon>
        <taxon>Viridiplantae</taxon>
        <taxon>Streptophyta</taxon>
        <taxon>Embryophyta</taxon>
        <taxon>Tracheophyta</taxon>
        <taxon>Spermatophyta</taxon>
        <taxon>Magnoliopsida</taxon>
        <taxon>eudicotyledons</taxon>
        <taxon>Gunneridae</taxon>
        <taxon>Pentapetalae</taxon>
        <taxon>Saxifragales</taxon>
        <taxon>Crassulaceae</taxon>
        <taxon>Kalanchoe</taxon>
    </lineage>
</organism>
<dbReference type="AlphaFoldDB" id="A0A7N0TN74"/>
<dbReference type="InterPro" id="IPR000073">
    <property type="entry name" value="AB_hydrolase_1"/>
</dbReference>
<dbReference type="OMA" id="DFFSKFH"/>
<dbReference type="Gramene" id="Kaladp0040s0322.1.v1.1">
    <property type="protein sequence ID" value="Kaladp0040s0322.1.v1.1"/>
    <property type="gene ID" value="Kaladp0040s0322.v1.1"/>
</dbReference>
<dbReference type="EC" id="3.3.2.10" evidence="2"/>
<dbReference type="Pfam" id="PF00561">
    <property type="entry name" value="Abhydrolase_1"/>
    <property type="match status" value="1"/>
</dbReference>
<dbReference type="Gene3D" id="3.40.50.1820">
    <property type="entry name" value="alpha/beta hydrolase"/>
    <property type="match status" value="1"/>
</dbReference>
<dbReference type="PANTHER" id="PTHR43329">
    <property type="entry name" value="EPOXIDE HYDROLASE"/>
    <property type="match status" value="1"/>
</dbReference>
<evidence type="ECO:0000256" key="7">
    <source>
        <dbReference type="ARBA" id="ARBA00093212"/>
    </source>
</evidence>
<comment type="pathway">
    <text evidence="1">Secondary metabolite biosynthesis; terpenoid biosynthesis.</text>
</comment>
<evidence type="ECO:0000256" key="4">
    <source>
        <dbReference type="ARBA" id="ARBA00038334"/>
    </source>
</evidence>
<dbReference type="GO" id="GO:0004301">
    <property type="term" value="F:epoxide hydrolase activity"/>
    <property type="evidence" value="ECO:0007669"/>
    <property type="project" value="UniProtKB-EC"/>
</dbReference>
<evidence type="ECO:0000259" key="8">
    <source>
        <dbReference type="Pfam" id="PF00561"/>
    </source>
</evidence>
<feature type="domain" description="AB hydrolase-1" evidence="8">
    <location>
        <begin position="27"/>
        <end position="137"/>
    </location>
</feature>
<comment type="catalytic activity">
    <reaction evidence="7">
        <text>(24S)-24,25-epoxycucurbitadienol + H2O = (24R)-24,25-dihydroxycucurbitadienol</text>
        <dbReference type="Rhea" id="RHEA:81855"/>
        <dbReference type="ChEBI" id="CHEBI:15377"/>
        <dbReference type="ChEBI" id="CHEBI:229949"/>
        <dbReference type="ChEBI" id="CHEBI:229950"/>
    </reaction>
    <physiologicalReaction direction="left-to-right" evidence="7">
        <dbReference type="Rhea" id="RHEA:81856"/>
    </physiologicalReaction>
</comment>
<dbReference type="InterPro" id="IPR000639">
    <property type="entry name" value="Epox_hydrolase-like"/>
</dbReference>
<evidence type="ECO:0000256" key="3">
    <source>
        <dbReference type="ARBA" id="ARBA00022801"/>
    </source>
</evidence>
<comment type="catalytic activity">
    <reaction evidence="5">
        <text>an epoxide + H2O = an ethanediol</text>
        <dbReference type="Rhea" id="RHEA:19037"/>
        <dbReference type="ChEBI" id="CHEBI:15377"/>
        <dbReference type="ChEBI" id="CHEBI:32955"/>
        <dbReference type="ChEBI" id="CHEBI:140594"/>
        <dbReference type="EC" id="3.3.2.10"/>
    </reaction>
    <physiologicalReaction direction="left-to-right" evidence="5">
        <dbReference type="Rhea" id="RHEA:19038"/>
    </physiologicalReaction>
</comment>
<comment type="function">
    <text evidence="6">Epoxide hydrolase involved in the biosynthesis of cucurbitacin and mogroside tetracyclic triterpene natural products (e.g. siamenoside I and mogrosides IV, V and VI). Cucurbitacins have cytotoxic properties and exhibit deterrent taste as a defense barrier against herbivores. Mogrosides are nonsugar highly oxygenated compounds used as high-intensity zero-calorie sweeteners; they also possess pharmacological properties such as regulating immunity, lowering blood sugar and lipid levels, protecting the liver, and acting as antioxidants and antitumor agents. Catalyzes the hydrolysis of aromatic epoxide-containing substrates, such as the conversion of 24,25-epoxycucurbitadienol to 24,25-dihydroxycucurbitadienol.</text>
</comment>
<evidence type="ECO:0000313" key="9">
    <source>
        <dbReference type="EnsemblPlants" id="Kaladp0040s0322.1.v1.1"/>
    </source>
</evidence>
<sequence length="319" mass="36350">MDSIKHSTLHLNGIDIHLAEKGSGPDVILFVHGFPELWYSWRHQILTLSDLGYRCLAPDMRGYGDTDAPEGFRNYTVFHVVGDLVALLDAVAPAQKVFVVGHDWGASVAWHLCLFRPDKVRALVNLSVPFSPRNPVGKPVDRMRHVYGDDYYMCRIQEPGHVEAEFAEFGAKRVLKELFGYKTPRPLFLPKDKCFSSPPDADIDLPPWMTEEDINYYASKFEKKGFTGGFNYYRVMNLNWELTAPWTGCQVKVPTKFITGDLDLVYNSFGAKNYVHSDTFKKAVPFLEEVVVLEGVAHWIQQEKPDEISKHIADFISEF</sequence>
<accession>A0A7N0TN74</accession>
<keyword evidence="3" id="KW-0378">Hydrolase</keyword>
<dbReference type="Proteomes" id="UP000594263">
    <property type="component" value="Unplaced"/>
</dbReference>
<dbReference type="InterPro" id="IPR029058">
    <property type="entry name" value="AB_hydrolase_fold"/>
</dbReference>
<evidence type="ECO:0000256" key="2">
    <source>
        <dbReference type="ARBA" id="ARBA00013006"/>
    </source>
</evidence>
<proteinExistence type="inferred from homology"/>
<protein>
    <recommendedName>
        <fullName evidence="2">soluble epoxide hydrolase</fullName>
        <ecNumber evidence="2">3.3.2.10</ecNumber>
    </recommendedName>
</protein>
<dbReference type="FunFam" id="3.40.50.1820:FF:000161">
    <property type="entry name" value="Epoxide hydrolase"/>
    <property type="match status" value="1"/>
</dbReference>
<dbReference type="PRINTS" id="PR00412">
    <property type="entry name" value="EPOXHYDRLASE"/>
</dbReference>
<evidence type="ECO:0000256" key="6">
    <source>
        <dbReference type="ARBA" id="ARBA00058358"/>
    </source>
</evidence>